<gene>
    <name evidence="2" type="ORF">N7456_008999</name>
</gene>
<feature type="compositionally biased region" description="Polar residues" evidence="1">
    <location>
        <begin position="437"/>
        <end position="448"/>
    </location>
</feature>
<keyword evidence="3" id="KW-1185">Reference proteome</keyword>
<proteinExistence type="predicted"/>
<feature type="region of interest" description="Disordered" evidence="1">
    <location>
        <begin position="352"/>
        <end position="371"/>
    </location>
</feature>
<feature type="region of interest" description="Disordered" evidence="1">
    <location>
        <begin position="253"/>
        <end position="281"/>
    </location>
</feature>
<protein>
    <submittedName>
        <fullName evidence="2">Uncharacterized protein</fullName>
    </submittedName>
</protein>
<dbReference type="OrthoDB" id="4283230at2759"/>
<evidence type="ECO:0000313" key="3">
    <source>
        <dbReference type="Proteomes" id="UP001149165"/>
    </source>
</evidence>
<sequence>MESAHHSRDWSILPEEDSVAQATSVDQATDLPKGFGLDVTKYFHTLNAPESFSVWLRHVTSVLKKFGLEKLIDFGIPRPERDDQKSARWLNFSQKIQIWLSHSLSEEIFQKVLSRGKRIKLADEFMEEVRIACQVPGIQADLDGVSKFLSIKTTNYNTPKEFVWGYKEHLKKLWEDLNIQIQPYLAICRLLNQLDTMENRYIMAPIISNLNKKASQGDMWTQFTQVDFHVTCFNIIQGFEKHGKDVRTPKAAEPFSISRPSSPFHQKPEKTPSKLKHFPPPGTNEDLYAKDLRENPPQLNQGEEHKCAYCSQRYHTALQCFYLNPDHRPPDWKPLSNIWIYKPGIHRDTIPAPTPIPITAPSRKKEESTPTKMNYKVSLPNQHSETSQEGGSKKVIEPTRKAPEPIKKVLEQIEKATELPKKATEPTPTKMNYKVSLPNQHSETSQEGGSKKVIEPIRKAPEPIKKVPEPIEKATELPKKALEPTTSNVPDASETPSLFMGTAFDTKTIFAASNSDWMVIKTTGSHICADKSVMTEYHPYGPDEKPFEWTWTTGTVRMKAHAIAKGKAKINLLLEKGKTKTLEIECVHYPKSRFSMLSTERLLEDHSIKFDYEEWTFHDTKNNMELVGCTVEENGHAFLRTTTTKIKESS</sequence>
<organism evidence="2 3">
    <name type="scientific">Penicillium angulare</name>
    <dbReference type="NCBI Taxonomy" id="116970"/>
    <lineage>
        <taxon>Eukaryota</taxon>
        <taxon>Fungi</taxon>
        <taxon>Dikarya</taxon>
        <taxon>Ascomycota</taxon>
        <taxon>Pezizomycotina</taxon>
        <taxon>Eurotiomycetes</taxon>
        <taxon>Eurotiomycetidae</taxon>
        <taxon>Eurotiales</taxon>
        <taxon>Aspergillaceae</taxon>
        <taxon>Penicillium</taxon>
    </lineage>
</organism>
<dbReference type="AlphaFoldDB" id="A0A9W9F3S5"/>
<dbReference type="EMBL" id="JAPQKH010000006">
    <property type="protein sequence ID" value="KAJ5093138.1"/>
    <property type="molecule type" value="Genomic_DNA"/>
</dbReference>
<accession>A0A9W9F3S5</accession>
<reference evidence="2" key="1">
    <citation type="submission" date="2022-11" db="EMBL/GenBank/DDBJ databases">
        <authorList>
            <person name="Petersen C."/>
        </authorList>
    </citation>
    <scope>NUCLEOTIDE SEQUENCE</scope>
    <source>
        <strain evidence="2">IBT 30069</strain>
    </source>
</reference>
<comment type="caution">
    <text evidence="2">The sequence shown here is derived from an EMBL/GenBank/DDBJ whole genome shotgun (WGS) entry which is preliminary data.</text>
</comment>
<reference evidence="2" key="2">
    <citation type="journal article" date="2023" name="IMA Fungus">
        <title>Comparative genomic study of the Penicillium genus elucidates a diverse pangenome and 15 lateral gene transfer events.</title>
        <authorList>
            <person name="Petersen C."/>
            <person name="Sorensen T."/>
            <person name="Nielsen M.R."/>
            <person name="Sondergaard T.E."/>
            <person name="Sorensen J.L."/>
            <person name="Fitzpatrick D.A."/>
            <person name="Frisvad J.C."/>
            <person name="Nielsen K.L."/>
        </authorList>
    </citation>
    <scope>NUCLEOTIDE SEQUENCE</scope>
    <source>
        <strain evidence="2">IBT 30069</strain>
    </source>
</reference>
<evidence type="ECO:0000313" key="2">
    <source>
        <dbReference type="EMBL" id="KAJ5093138.1"/>
    </source>
</evidence>
<dbReference type="Proteomes" id="UP001149165">
    <property type="component" value="Unassembled WGS sequence"/>
</dbReference>
<name>A0A9W9F3S5_9EURO</name>
<evidence type="ECO:0000256" key="1">
    <source>
        <dbReference type="SAM" id="MobiDB-lite"/>
    </source>
</evidence>
<feature type="region of interest" description="Disordered" evidence="1">
    <location>
        <begin position="417"/>
        <end position="451"/>
    </location>
</feature>